<evidence type="ECO:0000256" key="2">
    <source>
        <dbReference type="ARBA" id="ARBA00023125"/>
    </source>
</evidence>
<keyword evidence="1" id="KW-0805">Transcription regulation</keyword>
<reference evidence="5" key="1">
    <citation type="submission" date="2021-12" db="EMBL/GenBank/DDBJ databases">
        <title>taxonomy of Moraxella sp. ZY201224.</title>
        <authorList>
            <person name="Li F."/>
        </authorList>
    </citation>
    <scope>NUCLEOTIDE SEQUENCE</scope>
    <source>
        <strain evidence="5">ZY201224</strain>
    </source>
</reference>
<evidence type="ECO:0000256" key="3">
    <source>
        <dbReference type="ARBA" id="ARBA00023163"/>
    </source>
</evidence>
<evidence type="ECO:0000256" key="1">
    <source>
        <dbReference type="ARBA" id="ARBA00023015"/>
    </source>
</evidence>
<name>A0ABY6F5H4_9GAMM</name>
<sequence length="280" mass="31516">MDALTHLFTQFSFRTELFFVGLLCRMGQFDEPNKGYLHFIYQGSCRLIQKGQPPIIIDRPCVLFSPTNCLHRIEPVSEDLAVFCVNFDFGQGIQNPLIYDVSQIVTLWLDELPHLMTIAKEIFKESQSPKCGHQALISYLCGYVLILVVRECLARGLIKVGLLRGLTDTALAPLLLDIHQNPANNWDLQTMSDRVFMSKAKFGNYFKEVMGVSPSDYLTTWRISLAQMLLKKGLSVALVAEKVGYSHNASLTRAFVKEIGKTPSEWLDGVTHANEAKILS</sequence>
<dbReference type="InterPro" id="IPR050204">
    <property type="entry name" value="AraC_XylS_family_regulators"/>
</dbReference>
<dbReference type="RefSeq" id="WP_263076800.1">
    <property type="nucleotide sequence ID" value="NZ_CP089977.1"/>
</dbReference>
<accession>A0ABY6F5H4</accession>
<feature type="domain" description="HTH araC/xylS-type" evidence="4">
    <location>
        <begin position="172"/>
        <end position="269"/>
    </location>
</feature>
<keyword evidence="3" id="KW-0804">Transcription</keyword>
<dbReference type="Gene3D" id="1.10.10.60">
    <property type="entry name" value="Homeodomain-like"/>
    <property type="match status" value="2"/>
</dbReference>
<dbReference type="PANTHER" id="PTHR46796:SF7">
    <property type="entry name" value="ARAC FAMILY TRANSCRIPTIONAL REGULATOR"/>
    <property type="match status" value="1"/>
</dbReference>
<dbReference type="InterPro" id="IPR032783">
    <property type="entry name" value="AraC_lig"/>
</dbReference>
<dbReference type="InterPro" id="IPR009057">
    <property type="entry name" value="Homeodomain-like_sf"/>
</dbReference>
<keyword evidence="2" id="KW-0238">DNA-binding</keyword>
<dbReference type="SMART" id="SM00342">
    <property type="entry name" value="HTH_ARAC"/>
    <property type="match status" value="1"/>
</dbReference>
<dbReference type="PROSITE" id="PS01124">
    <property type="entry name" value="HTH_ARAC_FAMILY_2"/>
    <property type="match status" value="1"/>
</dbReference>
<gene>
    <name evidence="5" type="ORF">LU297_02280</name>
</gene>
<proteinExistence type="predicted"/>
<dbReference type="PANTHER" id="PTHR46796">
    <property type="entry name" value="HTH-TYPE TRANSCRIPTIONAL ACTIVATOR RHAS-RELATED"/>
    <property type="match status" value="1"/>
</dbReference>
<dbReference type="InterPro" id="IPR018060">
    <property type="entry name" value="HTH_AraC"/>
</dbReference>
<protein>
    <submittedName>
        <fullName evidence="5">AraC family transcriptional regulator</fullName>
    </submittedName>
</protein>
<dbReference type="EMBL" id="CP089977">
    <property type="protein sequence ID" value="UXZ05299.1"/>
    <property type="molecule type" value="Genomic_DNA"/>
</dbReference>
<organism evidence="5 6">
    <name type="scientific">Moraxella nasicaprae</name>
    <dbReference type="NCBI Taxonomy" id="2904122"/>
    <lineage>
        <taxon>Bacteria</taxon>
        <taxon>Pseudomonadati</taxon>
        <taxon>Pseudomonadota</taxon>
        <taxon>Gammaproteobacteria</taxon>
        <taxon>Moraxellales</taxon>
        <taxon>Moraxellaceae</taxon>
        <taxon>Moraxella</taxon>
    </lineage>
</organism>
<evidence type="ECO:0000313" key="5">
    <source>
        <dbReference type="EMBL" id="UXZ05299.1"/>
    </source>
</evidence>
<evidence type="ECO:0000313" key="6">
    <source>
        <dbReference type="Proteomes" id="UP001063782"/>
    </source>
</evidence>
<keyword evidence="6" id="KW-1185">Reference proteome</keyword>
<dbReference type="Proteomes" id="UP001063782">
    <property type="component" value="Chromosome"/>
</dbReference>
<dbReference type="SUPFAM" id="SSF46689">
    <property type="entry name" value="Homeodomain-like"/>
    <property type="match status" value="2"/>
</dbReference>
<dbReference type="Pfam" id="PF12852">
    <property type="entry name" value="Cupin_6"/>
    <property type="match status" value="1"/>
</dbReference>
<dbReference type="Pfam" id="PF12833">
    <property type="entry name" value="HTH_18"/>
    <property type="match status" value="1"/>
</dbReference>
<evidence type="ECO:0000259" key="4">
    <source>
        <dbReference type="PROSITE" id="PS01124"/>
    </source>
</evidence>